<keyword evidence="3" id="KW-1185">Reference proteome</keyword>
<dbReference type="STRING" id="416943.SAMN05445871_5333"/>
<organism evidence="2 3">
    <name type="scientific">Paraburkholderia caballeronis</name>
    <dbReference type="NCBI Taxonomy" id="416943"/>
    <lineage>
        <taxon>Bacteria</taxon>
        <taxon>Pseudomonadati</taxon>
        <taxon>Pseudomonadota</taxon>
        <taxon>Betaproteobacteria</taxon>
        <taxon>Burkholderiales</taxon>
        <taxon>Burkholderiaceae</taxon>
        <taxon>Paraburkholderia</taxon>
    </lineage>
</organism>
<reference evidence="3" key="1">
    <citation type="submission" date="2016-10" db="EMBL/GenBank/DDBJ databases">
        <authorList>
            <person name="Varghese N."/>
            <person name="Submissions S."/>
        </authorList>
    </citation>
    <scope>NUCLEOTIDE SEQUENCE [LARGE SCALE GENOMIC DNA]</scope>
    <source>
        <strain evidence="3">LMG 26416</strain>
    </source>
</reference>
<dbReference type="Gene3D" id="3.30.310.70">
    <property type="entry name" value="TT1751-like domain"/>
    <property type="match status" value="1"/>
</dbReference>
<dbReference type="InterPro" id="IPR005180">
    <property type="entry name" value="DUF302"/>
</dbReference>
<protein>
    <submittedName>
        <fullName evidence="2">Uncharacterized conserved protein, DUF302 family</fullName>
    </submittedName>
</protein>
<dbReference type="SUPFAM" id="SSF103247">
    <property type="entry name" value="TT1751-like"/>
    <property type="match status" value="1"/>
</dbReference>
<proteinExistence type="predicted"/>
<evidence type="ECO:0000313" key="3">
    <source>
        <dbReference type="Proteomes" id="UP000199120"/>
    </source>
</evidence>
<dbReference type="AlphaFoldDB" id="A0A1H7P3U3"/>
<evidence type="ECO:0000259" key="1">
    <source>
        <dbReference type="Pfam" id="PF03625"/>
    </source>
</evidence>
<accession>A0A1H7P3U3</accession>
<dbReference type="Proteomes" id="UP000199120">
    <property type="component" value="Unassembled WGS sequence"/>
</dbReference>
<sequence>MSMQPDPSAAVVTFVSQHDFDATIERLKAALAAAGATVFADIDQRDAALRAGLDLRRTRLILFGNPKAGTPVMAQWPHAALELPLRVVVWERDDGRTAVDYRDVTRTLGAYGVAAERVAPLQAVPALLAKAVA</sequence>
<dbReference type="RefSeq" id="WP_208325534.1">
    <property type="nucleotide sequence ID" value="NZ_FNSR01000002.1"/>
</dbReference>
<dbReference type="Pfam" id="PF03625">
    <property type="entry name" value="DUF302"/>
    <property type="match status" value="1"/>
</dbReference>
<evidence type="ECO:0000313" key="2">
    <source>
        <dbReference type="EMBL" id="SEL29988.1"/>
    </source>
</evidence>
<dbReference type="InterPro" id="IPR035923">
    <property type="entry name" value="TT1751-like_sf"/>
</dbReference>
<name>A0A1H7P3U3_9BURK</name>
<feature type="domain" description="DUF302" evidence="1">
    <location>
        <begin position="42"/>
        <end position="103"/>
    </location>
</feature>
<dbReference type="CDD" id="cd14797">
    <property type="entry name" value="DUF302"/>
    <property type="match status" value="1"/>
</dbReference>
<dbReference type="PANTHER" id="PTHR38342:SF2">
    <property type="entry name" value="INNER MEMBRANE OR EXPORTED"/>
    <property type="match status" value="1"/>
</dbReference>
<dbReference type="PANTHER" id="PTHR38342">
    <property type="entry name" value="SLR5037 PROTEIN"/>
    <property type="match status" value="1"/>
</dbReference>
<dbReference type="EMBL" id="FOAJ01000006">
    <property type="protein sequence ID" value="SEL29988.1"/>
    <property type="molecule type" value="Genomic_DNA"/>
</dbReference>
<gene>
    <name evidence="2" type="ORF">SAMN05192542_106201</name>
</gene>